<dbReference type="SMART" id="SM00345">
    <property type="entry name" value="HTH_GNTR"/>
    <property type="match status" value="1"/>
</dbReference>
<proteinExistence type="predicted"/>
<dbReference type="PANTHER" id="PTHR38445:SF10">
    <property type="entry name" value="GNTR-FAMILY TRANSCRIPTIONAL REGULATOR"/>
    <property type="match status" value="1"/>
</dbReference>
<name>A0A6B8VWV1_9CORY</name>
<dbReference type="InterPro" id="IPR036388">
    <property type="entry name" value="WH-like_DNA-bd_sf"/>
</dbReference>
<dbReference type="Proteomes" id="UP000427071">
    <property type="component" value="Chromosome"/>
</dbReference>
<protein>
    <submittedName>
        <fullName evidence="5">HTH-type transcriptional repressor YtrA</fullName>
    </submittedName>
</protein>
<dbReference type="InterPro" id="IPR036390">
    <property type="entry name" value="WH_DNA-bd_sf"/>
</dbReference>
<dbReference type="GO" id="GO:0003700">
    <property type="term" value="F:DNA-binding transcription factor activity"/>
    <property type="evidence" value="ECO:0007669"/>
    <property type="project" value="InterPro"/>
</dbReference>
<evidence type="ECO:0000256" key="2">
    <source>
        <dbReference type="ARBA" id="ARBA00023125"/>
    </source>
</evidence>
<dbReference type="PROSITE" id="PS50949">
    <property type="entry name" value="HTH_GNTR"/>
    <property type="match status" value="1"/>
</dbReference>
<keyword evidence="3" id="KW-0804">Transcription</keyword>
<dbReference type="Pfam" id="PF00392">
    <property type="entry name" value="GntR"/>
    <property type="match status" value="1"/>
</dbReference>
<dbReference type="CDD" id="cd07377">
    <property type="entry name" value="WHTH_GntR"/>
    <property type="match status" value="1"/>
</dbReference>
<keyword evidence="2" id="KW-0238">DNA-binding</keyword>
<dbReference type="AlphaFoldDB" id="A0A6B8VWV1"/>
<keyword evidence="1" id="KW-0805">Transcription regulation</keyword>
<evidence type="ECO:0000256" key="3">
    <source>
        <dbReference type="ARBA" id="ARBA00023163"/>
    </source>
</evidence>
<dbReference type="InterPro" id="IPR000524">
    <property type="entry name" value="Tscrpt_reg_HTH_GntR"/>
</dbReference>
<feature type="domain" description="HTH gntR-type" evidence="4">
    <location>
        <begin position="6"/>
        <end position="74"/>
    </location>
</feature>
<dbReference type="PANTHER" id="PTHR38445">
    <property type="entry name" value="HTH-TYPE TRANSCRIPTIONAL REPRESSOR YTRA"/>
    <property type="match status" value="1"/>
</dbReference>
<dbReference type="RefSeq" id="WP_156193492.1">
    <property type="nucleotide sequence ID" value="NZ_CP046452.1"/>
</dbReference>
<evidence type="ECO:0000259" key="4">
    <source>
        <dbReference type="PROSITE" id="PS50949"/>
    </source>
</evidence>
<dbReference type="EMBL" id="CP046452">
    <property type="protein sequence ID" value="QGU03176.1"/>
    <property type="molecule type" value="Genomic_DNA"/>
</dbReference>
<organism evidence="5 6">
    <name type="scientific">Corynebacterium kalinowskii</name>
    <dbReference type="NCBI Taxonomy" id="2675216"/>
    <lineage>
        <taxon>Bacteria</taxon>
        <taxon>Bacillati</taxon>
        <taxon>Actinomycetota</taxon>
        <taxon>Actinomycetes</taxon>
        <taxon>Mycobacteriales</taxon>
        <taxon>Corynebacteriaceae</taxon>
        <taxon>Corynebacterium</taxon>
    </lineage>
</organism>
<dbReference type="Gene3D" id="1.10.10.10">
    <property type="entry name" value="Winged helix-like DNA-binding domain superfamily/Winged helix DNA-binding domain"/>
    <property type="match status" value="1"/>
</dbReference>
<evidence type="ECO:0000313" key="5">
    <source>
        <dbReference type="EMBL" id="QGU03176.1"/>
    </source>
</evidence>
<evidence type="ECO:0000256" key="1">
    <source>
        <dbReference type="ARBA" id="ARBA00023015"/>
    </source>
</evidence>
<dbReference type="SUPFAM" id="SSF46785">
    <property type="entry name" value="Winged helix' DNA-binding domain"/>
    <property type="match status" value="1"/>
</dbReference>
<evidence type="ECO:0000313" key="6">
    <source>
        <dbReference type="Proteomes" id="UP000427071"/>
    </source>
</evidence>
<keyword evidence="6" id="KW-1185">Reference proteome</keyword>
<reference evidence="6" key="1">
    <citation type="submission" date="2019-11" db="EMBL/GenBank/DDBJ databases">
        <title>Complete genome sequence of Corynebacterium kalinowskii 1959, a novel Corynebacterium species isolated from soil of a small paddock in Vilsendorf, Germany.</title>
        <authorList>
            <person name="Schaffert L."/>
            <person name="Ruwe M."/>
            <person name="Milse J."/>
            <person name="Hanuschka K."/>
            <person name="Ortseifen V."/>
            <person name="Droste J."/>
            <person name="Brandt D."/>
            <person name="Schlueter L."/>
            <person name="Kutter Y."/>
            <person name="Vinke S."/>
            <person name="Viehoefer P."/>
            <person name="Jacob L."/>
            <person name="Luebke N.-C."/>
            <person name="Schulte-Berndt E."/>
            <person name="Hain C."/>
            <person name="Linder M."/>
            <person name="Schmidt P."/>
            <person name="Wollenschlaeger L."/>
            <person name="Luttermann T."/>
            <person name="Thieme E."/>
            <person name="Hassa J."/>
            <person name="Haak M."/>
            <person name="Wittchen M."/>
            <person name="Mentz A."/>
            <person name="Persicke M."/>
            <person name="Busche T."/>
            <person name="Ruckert C."/>
        </authorList>
    </citation>
    <scope>NUCLEOTIDE SEQUENCE [LARGE SCALE GENOMIC DNA]</scope>
    <source>
        <strain evidence="6">1959</strain>
    </source>
</reference>
<dbReference type="KEGG" id="ckw:CKALI_11690"/>
<sequence>MDESTAPLFRQIADLIEDSIVEGSLAVGDRAPSTNELAAFHRINPATARKGLALLVESGVLEKRRGIGMFVTAGAPMLIVQRRREAFAADYLAPLVDEAVKLGMHRADVHDLLDRVAESRGLYKEQP</sequence>
<gene>
    <name evidence="5" type="primary">ytrA</name>
    <name evidence="5" type="ORF">CKALI_11690</name>
</gene>
<accession>A0A6B8VWV1</accession>
<dbReference type="GO" id="GO:0003677">
    <property type="term" value="F:DNA binding"/>
    <property type="evidence" value="ECO:0007669"/>
    <property type="project" value="UniProtKB-KW"/>
</dbReference>